<reference evidence="2 3" key="1">
    <citation type="submission" date="2024-06" db="EMBL/GenBank/DDBJ databases">
        <authorList>
            <person name="Pan Q."/>
            <person name="Wen M."/>
            <person name="Jouanno E."/>
            <person name="Zahm M."/>
            <person name="Klopp C."/>
            <person name="Cabau C."/>
            <person name="Louis A."/>
            <person name="Berthelot C."/>
            <person name="Parey E."/>
            <person name="Roest Crollius H."/>
            <person name="Montfort J."/>
            <person name="Robinson-Rechavi M."/>
            <person name="Bouchez O."/>
            <person name="Lampietro C."/>
            <person name="Lopez Roques C."/>
            <person name="Donnadieu C."/>
            <person name="Postlethwait J."/>
            <person name="Bobe J."/>
            <person name="Verreycken H."/>
            <person name="Guiguen Y."/>
        </authorList>
    </citation>
    <scope>NUCLEOTIDE SEQUENCE [LARGE SCALE GENOMIC DNA]</scope>
    <source>
        <strain evidence="2">Up_M1</strain>
        <tissue evidence="2">Testis</tissue>
    </source>
</reference>
<evidence type="ECO:0000313" key="3">
    <source>
        <dbReference type="Proteomes" id="UP001557470"/>
    </source>
</evidence>
<dbReference type="Proteomes" id="UP001557470">
    <property type="component" value="Unassembled WGS sequence"/>
</dbReference>
<evidence type="ECO:0000256" key="1">
    <source>
        <dbReference type="SAM" id="MobiDB-lite"/>
    </source>
</evidence>
<accession>A0ABD0XL95</accession>
<comment type="caution">
    <text evidence="2">The sequence shown here is derived from an EMBL/GenBank/DDBJ whole genome shotgun (WGS) entry which is preliminary data.</text>
</comment>
<name>A0ABD0XL95_UMBPY</name>
<sequence>MHPVFPLPESKQWGASGLVEDTEDPHYTNAKKAAPSDKNWILQRQDFQPPHFRCRASVSSMDSKFTVDDNTFTQAKWDTLICLSPGISLQNNSVPATVSRASLGQTHLEHYRVPAPVH</sequence>
<gene>
    <name evidence="2" type="ORF">UPYG_G00023000</name>
</gene>
<dbReference type="AlphaFoldDB" id="A0ABD0XL95"/>
<protein>
    <submittedName>
        <fullName evidence="2">Uncharacterized protein</fullName>
    </submittedName>
</protein>
<proteinExistence type="predicted"/>
<dbReference type="EMBL" id="JAGEUA010000001">
    <property type="protein sequence ID" value="KAL1022166.1"/>
    <property type="molecule type" value="Genomic_DNA"/>
</dbReference>
<evidence type="ECO:0000313" key="2">
    <source>
        <dbReference type="EMBL" id="KAL1022166.1"/>
    </source>
</evidence>
<organism evidence="2 3">
    <name type="scientific">Umbra pygmaea</name>
    <name type="common">Eastern mudminnow</name>
    <dbReference type="NCBI Taxonomy" id="75934"/>
    <lineage>
        <taxon>Eukaryota</taxon>
        <taxon>Metazoa</taxon>
        <taxon>Chordata</taxon>
        <taxon>Craniata</taxon>
        <taxon>Vertebrata</taxon>
        <taxon>Euteleostomi</taxon>
        <taxon>Actinopterygii</taxon>
        <taxon>Neopterygii</taxon>
        <taxon>Teleostei</taxon>
        <taxon>Protacanthopterygii</taxon>
        <taxon>Esociformes</taxon>
        <taxon>Umbridae</taxon>
        <taxon>Umbra</taxon>
    </lineage>
</organism>
<feature type="region of interest" description="Disordered" evidence="1">
    <location>
        <begin position="1"/>
        <end position="23"/>
    </location>
</feature>
<keyword evidence="3" id="KW-1185">Reference proteome</keyword>